<feature type="chain" id="PRO_5031465085" description="DUF1344 domain-containing protein" evidence="1">
    <location>
        <begin position="21"/>
        <end position="80"/>
    </location>
</feature>
<proteinExistence type="predicted"/>
<name>A0A7X0KKE6_9HYPH</name>
<evidence type="ECO:0000313" key="2">
    <source>
        <dbReference type="EMBL" id="MBB6353925.1"/>
    </source>
</evidence>
<keyword evidence="3" id="KW-1185">Reference proteome</keyword>
<dbReference type="RefSeq" id="WP_184699160.1">
    <property type="nucleotide sequence ID" value="NZ_BAABEG010000001.1"/>
</dbReference>
<keyword evidence="1" id="KW-0732">Signal</keyword>
<dbReference type="Proteomes" id="UP000536262">
    <property type="component" value="Unassembled WGS sequence"/>
</dbReference>
<dbReference type="AlphaFoldDB" id="A0A7X0KKE6"/>
<protein>
    <recommendedName>
        <fullName evidence="4">DUF1344 domain-containing protein</fullName>
    </recommendedName>
</protein>
<reference evidence="2 3" key="1">
    <citation type="submission" date="2020-08" db="EMBL/GenBank/DDBJ databases">
        <title>Genomic Encyclopedia of Type Strains, Phase IV (KMG-IV): sequencing the most valuable type-strain genomes for metagenomic binning, comparative biology and taxonomic classification.</title>
        <authorList>
            <person name="Goeker M."/>
        </authorList>
    </citation>
    <scope>NUCLEOTIDE SEQUENCE [LARGE SCALE GENOMIC DNA]</scope>
    <source>
        <strain evidence="2 3">DSM 7051</strain>
    </source>
</reference>
<feature type="signal peptide" evidence="1">
    <location>
        <begin position="1"/>
        <end position="20"/>
    </location>
</feature>
<evidence type="ECO:0008006" key="4">
    <source>
        <dbReference type="Google" id="ProtNLM"/>
    </source>
</evidence>
<evidence type="ECO:0000256" key="1">
    <source>
        <dbReference type="SAM" id="SignalP"/>
    </source>
</evidence>
<sequence length="80" mass="8422">MKTIILIATPLVFLAGAAFASSPNGVVARYNHGVRVITLDNGKSYTVPHHVALPPLQAGETVSIILNDEGDRVTAVLKSN</sequence>
<comment type="caution">
    <text evidence="2">The sequence shown here is derived from an EMBL/GenBank/DDBJ whole genome shotgun (WGS) entry which is preliminary data.</text>
</comment>
<accession>A0A7X0KKE6</accession>
<evidence type="ECO:0000313" key="3">
    <source>
        <dbReference type="Proteomes" id="UP000536262"/>
    </source>
</evidence>
<organism evidence="2 3">
    <name type="scientific">Aminobacter aganoensis</name>
    <dbReference type="NCBI Taxonomy" id="83264"/>
    <lineage>
        <taxon>Bacteria</taxon>
        <taxon>Pseudomonadati</taxon>
        <taxon>Pseudomonadota</taxon>
        <taxon>Alphaproteobacteria</taxon>
        <taxon>Hyphomicrobiales</taxon>
        <taxon>Phyllobacteriaceae</taxon>
        <taxon>Aminobacter</taxon>
    </lineage>
</organism>
<gene>
    <name evidence="2" type="ORF">GGR00_001699</name>
</gene>
<dbReference type="EMBL" id="JACHOU010000003">
    <property type="protein sequence ID" value="MBB6353925.1"/>
    <property type="molecule type" value="Genomic_DNA"/>
</dbReference>